<keyword evidence="5" id="KW-0862">Zinc</keyword>
<reference evidence="10" key="1">
    <citation type="submission" date="2021-02" db="EMBL/GenBank/DDBJ databases">
        <authorList>
            <person name="Nowell W R."/>
        </authorList>
    </citation>
    <scope>NUCLEOTIDE SEQUENCE</scope>
</reference>
<keyword evidence="4" id="KW-0418">Kinase</keyword>
<evidence type="ECO:0000313" key="10">
    <source>
        <dbReference type="EMBL" id="CAF1225927.1"/>
    </source>
</evidence>
<evidence type="ECO:0000256" key="3">
    <source>
        <dbReference type="ARBA" id="ARBA00022771"/>
    </source>
</evidence>
<dbReference type="SMART" id="SM00184">
    <property type="entry name" value="RING"/>
    <property type="match status" value="1"/>
</dbReference>
<dbReference type="PROSITE" id="PS50011">
    <property type="entry name" value="PROTEIN_KINASE_DOM"/>
    <property type="match status" value="1"/>
</dbReference>
<name>A0A814Y972_9BILA</name>
<dbReference type="EMBL" id="CAJOBC010009475">
    <property type="protein sequence ID" value="CAF3988830.1"/>
    <property type="molecule type" value="Genomic_DNA"/>
</dbReference>
<keyword evidence="12" id="KW-1185">Reference proteome</keyword>
<protein>
    <submittedName>
        <fullName evidence="10">Uncharacterized protein</fullName>
    </submittedName>
</protein>
<evidence type="ECO:0000259" key="9">
    <source>
        <dbReference type="PROSITE" id="PS50089"/>
    </source>
</evidence>
<comment type="caution">
    <text evidence="10">The sequence shown here is derived from an EMBL/GenBank/DDBJ whole genome shotgun (WGS) entry which is preliminary data.</text>
</comment>
<dbReference type="Pfam" id="PF00069">
    <property type="entry name" value="Pkinase"/>
    <property type="match status" value="1"/>
</dbReference>
<feature type="domain" description="Protein kinase" evidence="8">
    <location>
        <begin position="85"/>
        <end position="339"/>
    </location>
</feature>
<sequence>MDRISCQICFQNFSNERKPMVICNGGHSVCELCLTNIQSSSTVLCPTCRRSILKEPIVNRDVLDLITAVYDSMAAIPIINAQELVMEAKPFGYGGSADVFRAQWRRQIVVVKRLRTGAIDGKQSLELKAEISIHVGLRHPCIIALYGYTSNGDGREIVMEYAEKGSLKDNWYNVDKVQLIDWALDIIDGLQYLHSRRITHRDLKPENILIGSDSRAKLADFGMARVLATVQHNTSGSGTPKYTAPELLQPDVRYGPEVDVFSLSLILYEMFSGQIAFKNMNQHQLMMAIYMQKKRPEFDASFPNDLRKEIELGWSDVPEQRCKLEDFQKVLLETKSPLLPAKQNVETTTRISTIDQADDVQSNLLAYSPITNMKWPAQNEKTRKYLEKMINDMRKSSSFSKIFSDVIINAMLQVPRHLFVDMNVFKENTKLKTDEECMDFIYAYSKALRASGTQNMSSTEITCAQLCLVPLNAGDRALFLGAKGGYIQAIAAQIVSFQGEVWICSQDSQGLKHVQDCVKANVPSILRQCMRFILVKNVQNISDVKQGIEKELKITQISNYFDVIHICGAITSPINDFEQLLKIDGQLLAAVNTATANEDESEKQRFTILHKKRDRTTGKLSVDKRVLNDWGIIFAAVS</sequence>
<dbReference type="PROSITE" id="PS00108">
    <property type="entry name" value="PROTEIN_KINASE_ST"/>
    <property type="match status" value="1"/>
</dbReference>
<dbReference type="Proteomes" id="UP000663829">
    <property type="component" value="Unassembled WGS sequence"/>
</dbReference>
<keyword evidence="2" id="KW-0547">Nucleotide-binding</keyword>
<dbReference type="Gene3D" id="3.30.40.10">
    <property type="entry name" value="Zinc/RING finger domain, C3HC4 (zinc finger)"/>
    <property type="match status" value="1"/>
</dbReference>
<dbReference type="InterPro" id="IPR013083">
    <property type="entry name" value="Znf_RING/FYVE/PHD"/>
</dbReference>
<dbReference type="GO" id="GO:0005524">
    <property type="term" value="F:ATP binding"/>
    <property type="evidence" value="ECO:0007669"/>
    <property type="project" value="UniProtKB-KW"/>
</dbReference>
<accession>A0A814Y972</accession>
<dbReference type="InterPro" id="IPR008271">
    <property type="entry name" value="Ser/Thr_kinase_AS"/>
</dbReference>
<dbReference type="PANTHER" id="PTHR44329:SF288">
    <property type="entry name" value="MITOGEN-ACTIVATED PROTEIN KINASE KINASE KINASE 20"/>
    <property type="match status" value="1"/>
</dbReference>
<keyword evidence="6" id="KW-0067">ATP-binding</keyword>
<dbReference type="PROSITE" id="PS50089">
    <property type="entry name" value="ZF_RING_2"/>
    <property type="match status" value="1"/>
</dbReference>
<dbReference type="InterPro" id="IPR001841">
    <property type="entry name" value="Znf_RING"/>
</dbReference>
<dbReference type="PANTHER" id="PTHR44329">
    <property type="entry name" value="SERINE/THREONINE-PROTEIN KINASE TNNI3K-RELATED"/>
    <property type="match status" value="1"/>
</dbReference>
<evidence type="ECO:0000256" key="6">
    <source>
        <dbReference type="ARBA" id="ARBA00022840"/>
    </source>
</evidence>
<dbReference type="SUPFAM" id="SSF56112">
    <property type="entry name" value="Protein kinase-like (PK-like)"/>
    <property type="match status" value="1"/>
</dbReference>
<dbReference type="InterPro" id="IPR029063">
    <property type="entry name" value="SAM-dependent_MTases_sf"/>
</dbReference>
<dbReference type="EMBL" id="CAJNOQ010009472">
    <property type="protein sequence ID" value="CAF1225927.1"/>
    <property type="molecule type" value="Genomic_DNA"/>
</dbReference>
<keyword evidence="3 7" id="KW-0863">Zinc-finger</keyword>
<dbReference type="SMART" id="SM00220">
    <property type="entry name" value="S_TKc"/>
    <property type="match status" value="1"/>
</dbReference>
<dbReference type="InterPro" id="IPR000719">
    <property type="entry name" value="Prot_kinase_dom"/>
</dbReference>
<keyword evidence="1" id="KW-0808">Transferase</keyword>
<feature type="domain" description="RING-type" evidence="9">
    <location>
        <begin position="6"/>
        <end position="49"/>
    </location>
</feature>
<dbReference type="Pfam" id="PF01135">
    <property type="entry name" value="PCMT"/>
    <property type="match status" value="1"/>
</dbReference>
<evidence type="ECO:0000256" key="4">
    <source>
        <dbReference type="ARBA" id="ARBA00022777"/>
    </source>
</evidence>
<evidence type="ECO:0000256" key="2">
    <source>
        <dbReference type="ARBA" id="ARBA00022741"/>
    </source>
</evidence>
<evidence type="ECO:0000313" key="11">
    <source>
        <dbReference type="EMBL" id="CAF3988830.1"/>
    </source>
</evidence>
<proteinExistence type="predicted"/>
<dbReference type="AlphaFoldDB" id="A0A814Y972"/>
<dbReference type="OrthoDB" id="4062651at2759"/>
<gene>
    <name evidence="10" type="ORF">GPM918_LOCUS24926</name>
    <name evidence="11" type="ORF">SRO942_LOCUS24929</name>
</gene>
<dbReference type="Proteomes" id="UP000681722">
    <property type="component" value="Unassembled WGS sequence"/>
</dbReference>
<dbReference type="InterPro" id="IPR051681">
    <property type="entry name" value="Ser/Thr_Kinases-Pseudokinases"/>
</dbReference>
<dbReference type="Gene3D" id="1.10.510.10">
    <property type="entry name" value="Transferase(Phosphotransferase) domain 1"/>
    <property type="match status" value="1"/>
</dbReference>
<dbReference type="SUPFAM" id="SSF53335">
    <property type="entry name" value="S-adenosyl-L-methionine-dependent methyltransferases"/>
    <property type="match status" value="1"/>
</dbReference>
<dbReference type="GO" id="GO:0004674">
    <property type="term" value="F:protein serine/threonine kinase activity"/>
    <property type="evidence" value="ECO:0007669"/>
    <property type="project" value="TreeGrafter"/>
</dbReference>
<organism evidence="10 12">
    <name type="scientific">Didymodactylos carnosus</name>
    <dbReference type="NCBI Taxonomy" id="1234261"/>
    <lineage>
        <taxon>Eukaryota</taxon>
        <taxon>Metazoa</taxon>
        <taxon>Spiralia</taxon>
        <taxon>Gnathifera</taxon>
        <taxon>Rotifera</taxon>
        <taxon>Eurotatoria</taxon>
        <taxon>Bdelloidea</taxon>
        <taxon>Philodinida</taxon>
        <taxon>Philodinidae</taxon>
        <taxon>Didymodactylos</taxon>
    </lineage>
</organism>
<dbReference type="SUPFAM" id="SSF57850">
    <property type="entry name" value="RING/U-box"/>
    <property type="match status" value="1"/>
</dbReference>
<dbReference type="Gene3D" id="3.30.200.20">
    <property type="entry name" value="Phosphorylase Kinase, domain 1"/>
    <property type="match status" value="1"/>
</dbReference>
<dbReference type="Gene3D" id="3.40.50.150">
    <property type="entry name" value="Vaccinia Virus protein VP39"/>
    <property type="match status" value="1"/>
</dbReference>
<dbReference type="InterPro" id="IPR011009">
    <property type="entry name" value="Kinase-like_dom_sf"/>
</dbReference>
<evidence type="ECO:0000313" key="12">
    <source>
        <dbReference type="Proteomes" id="UP000663829"/>
    </source>
</evidence>
<evidence type="ECO:0000259" key="8">
    <source>
        <dbReference type="PROSITE" id="PS50011"/>
    </source>
</evidence>
<dbReference type="GO" id="GO:0008270">
    <property type="term" value="F:zinc ion binding"/>
    <property type="evidence" value="ECO:0007669"/>
    <property type="project" value="UniProtKB-KW"/>
</dbReference>
<evidence type="ECO:0000256" key="7">
    <source>
        <dbReference type="PROSITE-ProRule" id="PRU00175"/>
    </source>
</evidence>
<evidence type="ECO:0000256" key="1">
    <source>
        <dbReference type="ARBA" id="ARBA00022679"/>
    </source>
</evidence>
<evidence type="ECO:0000256" key="5">
    <source>
        <dbReference type="ARBA" id="ARBA00022833"/>
    </source>
</evidence>
<keyword evidence="3 7" id="KW-0479">Metal-binding</keyword>